<dbReference type="AlphaFoldDB" id="A0A0E9RK30"/>
<sequence length="49" mass="5465">MDVRTPLASISLLCDYCSVTKNKNISIIISYSSSQNSSSFQYCNSFYGQ</sequence>
<dbReference type="EMBL" id="GBXM01079133">
    <property type="protein sequence ID" value="JAH29444.1"/>
    <property type="molecule type" value="Transcribed_RNA"/>
</dbReference>
<accession>A0A0E9RK30</accession>
<reference evidence="1" key="2">
    <citation type="journal article" date="2015" name="Fish Shellfish Immunol.">
        <title>Early steps in the European eel (Anguilla anguilla)-Vibrio vulnificus interaction in the gills: Role of the RtxA13 toxin.</title>
        <authorList>
            <person name="Callol A."/>
            <person name="Pajuelo D."/>
            <person name="Ebbesson L."/>
            <person name="Teles M."/>
            <person name="MacKenzie S."/>
            <person name="Amaro C."/>
        </authorList>
    </citation>
    <scope>NUCLEOTIDE SEQUENCE</scope>
</reference>
<protein>
    <submittedName>
        <fullName evidence="1">Uncharacterized protein</fullName>
    </submittedName>
</protein>
<reference evidence="1" key="1">
    <citation type="submission" date="2014-11" db="EMBL/GenBank/DDBJ databases">
        <authorList>
            <person name="Amaro Gonzalez C."/>
        </authorList>
    </citation>
    <scope>NUCLEOTIDE SEQUENCE</scope>
</reference>
<name>A0A0E9RK30_ANGAN</name>
<organism evidence="1">
    <name type="scientific">Anguilla anguilla</name>
    <name type="common">European freshwater eel</name>
    <name type="synonym">Muraena anguilla</name>
    <dbReference type="NCBI Taxonomy" id="7936"/>
    <lineage>
        <taxon>Eukaryota</taxon>
        <taxon>Metazoa</taxon>
        <taxon>Chordata</taxon>
        <taxon>Craniata</taxon>
        <taxon>Vertebrata</taxon>
        <taxon>Euteleostomi</taxon>
        <taxon>Actinopterygii</taxon>
        <taxon>Neopterygii</taxon>
        <taxon>Teleostei</taxon>
        <taxon>Anguilliformes</taxon>
        <taxon>Anguillidae</taxon>
        <taxon>Anguilla</taxon>
    </lineage>
</organism>
<evidence type="ECO:0000313" key="1">
    <source>
        <dbReference type="EMBL" id="JAH29444.1"/>
    </source>
</evidence>
<proteinExistence type="predicted"/>